<organism evidence="2 3">
    <name type="scientific">Penicillium rubens (strain ATCC 28089 / DSM 1075 / NRRL 1951 / Wisconsin 54-1255)</name>
    <name type="common">Penicillium chrysogenum</name>
    <dbReference type="NCBI Taxonomy" id="500485"/>
    <lineage>
        <taxon>Eukaryota</taxon>
        <taxon>Fungi</taxon>
        <taxon>Dikarya</taxon>
        <taxon>Ascomycota</taxon>
        <taxon>Pezizomycotina</taxon>
        <taxon>Eurotiomycetes</taxon>
        <taxon>Eurotiomycetidae</taxon>
        <taxon>Eurotiales</taxon>
        <taxon>Aspergillaceae</taxon>
        <taxon>Penicillium</taxon>
        <taxon>Penicillium chrysogenum species complex</taxon>
    </lineage>
</organism>
<reference evidence="2 3" key="1">
    <citation type="journal article" date="2008" name="Nat. Biotechnol.">
        <title>Genome sequencing and analysis of the filamentous fungus Penicillium chrysogenum.</title>
        <authorList>
            <person name="van den Berg M.A."/>
            <person name="Albang R."/>
            <person name="Albermann K."/>
            <person name="Badger J.H."/>
            <person name="Daran J.-M."/>
            <person name="Driessen A.J.M."/>
            <person name="Garcia-Estrada C."/>
            <person name="Fedorova N.D."/>
            <person name="Harris D.M."/>
            <person name="Heijne W.H.M."/>
            <person name="Joardar V.S."/>
            <person name="Kiel J.A.K.W."/>
            <person name="Kovalchuk A."/>
            <person name="Martin J.F."/>
            <person name="Nierman W.C."/>
            <person name="Nijland J.G."/>
            <person name="Pronk J.T."/>
            <person name="Roubos J.A."/>
            <person name="van der Klei I.J."/>
            <person name="van Peij N.N.M.E."/>
            <person name="Veenhuis M."/>
            <person name="von Doehren H."/>
            <person name="Wagner C."/>
            <person name="Wortman J.R."/>
            <person name="Bovenberg R.A.L."/>
        </authorList>
    </citation>
    <scope>NUCLEOTIDE SEQUENCE [LARGE SCALE GENOMIC DNA]</scope>
    <source>
        <strain evidence="3">ATCC 28089 / DSM 1075 / NRRL 1951 / Wisconsin 54-1255</strain>
    </source>
</reference>
<dbReference type="HOGENOM" id="CLU_2574589_0_0_1"/>
<keyword evidence="3" id="KW-1185">Reference proteome</keyword>
<gene>
    <name evidence="2" type="ORF">Pc21g06150</name>
    <name evidence="2" type="ORF">PCH_Pc21g06150</name>
</gene>
<evidence type="ECO:0000313" key="2">
    <source>
        <dbReference type="EMBL" id="CAP95512.1"/>
    </source>
</evidence>
<keyword evidence="1" id="KW-0732">Signal</keyword>
<name>B6HIV8_PENRW</name>
<proteinExistence type="predicted"/>
<evidence type="ECO:0000313" key="3">
    <source>
        <dbReference type="Proteomes" id="UP000000724"/>
    </source>
</evidence>
<dbReference type="OrthoDB" id="10488449at2759"/>
<accession>B6HIV8</accession>
<dbReference type="VEuPathDB" id="FungiDB:PCH_Pc21g06150"/>
<dbReference type="Proteomes" id="UP000000724">
    <property type="component" value="Contig Pc00c21"/>
</dbReference>
<protein>
    <submittedName>
        <fullName evidence="2">Uncharacterized protein</fullName>
    </submittedName>
</protein>
<feature type="signal peptide" evidence="1">
    <location>
        <begin position="1"/>
        <end position="19"/>
    </location>
</feature>
<dbReference type="EMBL" id="AM920436">
    <property type="protein sequence ID" value="CAP95512.1"/>
    <property type="molecule type" value="Genomic_DNA"/>
</dbReference>
<sequence>MAALWIFVALGYLLLYAFAAMQSQEWRVPGMKGLDKEIIPVQGNPSLGCVHNVQQDDKGALQLESSMIIDDDDCMTLREGV</sequence>
<evidence type="ECO:0000256" key="1">
    <source>
        <dbReference type="SAM" id="SignalP"/>
    </source>
</evidence>
<feature type="chain" id="PRO_5002845699" evidence="1">
    <location>
        <begin position="20"/>
        <end position="81"/>
    </location>
</feature>
<dbReference type="AlphaFoldDB" id="B6HIV8"/>